<dbReference type="EMBL" id="FNTV01000002">
    <property type="protein sequence ID" value="SEF13263.1"/>
    <property type="molecule type" value="Genomic_DNA"/>
</dbReference>
<feature type="domain" description="Gfo/Idh/MocA-like oxidoreductase N-terminal" evidence="2">
    <location>
        <begin position="4"/>
        <end position="113"/>
    </location>
</feature>
<evidence type="ECO:0000259" key="2">
    <source>
        <dbReference type="Pfam" id="PF01408"/>
    </source>
</evidence>
<protein>
    <submittedName>
        <fullName evidence="4">Predicted dehydrogenase</fullName>
    </submittedName>
</protein>
<dbReference type="GO" id="GO:0000166">
    <property type="term" value="F:nucleotide binding"/>
    <property type="evidence" value="ECO:0007669"/>
    <property type="project" value="InterPro"/>
</dbReference>
<evidence type="ECO:0000313" key="5">
    <source>
        <dbReference type="Proteomes" id="UP000182725"/>
    </source>
</evidence>
<dbReference type="Gene3D" id="3.30.360.10">
    <property type="entry name" value="Dihydrodipicolinate Reductase, domain 2"/>
    <property type="match status" value="1"/>
</dbReference>
<sequence length="332" mass="35003">MPELRVGLIGAGTIARVHAAAWSKIGVDLVVFASSAAQELADAYGGTAVASLPEMLAGVDVVDICTPTASHSAIARAALNANCDVICEKPLARTVDEARQLVNLARERGRHLLPAHVVRYFPEYVKAQQAIVAGRLGQLAVLRFSRTGAFPTAGWFADDNESGGIVLDQMIHDIDQAIWLAGPVTTVHGSENQVTTETGAVTTAHALLTHESGAISHCRSFWGSPTTEFAYTFQVAGSRGNLEFDSRTSTGIRLDGGARSAAPTSDTHLPKIDATNSPYLHELSNFFHRITLGSASSVESHDGLKAVEIASAVSQSIKSGNPITVLNEGELA</sequence>
<dbReference type="Pfam" id="PF01408">
    <property type="entry name" value="GFO_IDH_MocA"/>
    <property type="match status" value="1"/>
</dbReference>
<evidence type="ECO:0000259" key="3">
    <source>
        <dbReference type="Pfam" id="PF22725"/>
    </source>
</evidence>
<evidence type="ECO:0000256" key="1">
    <source>
        <dbReference type="ARBA" id="ARBA00023027"/>
    </source>
</evidence>
<dbReference type="Gene3D" id="3.40.50.720">
    <property type="entry name" value="NAD(P)-binding Rossmann-like Domain"/>
    <property type="match status" value="1"/>
</dbReference>
<dbReference type="InterPro" id="IPR051450">
    <property type="entry name" value="Gfo/Idh/MocA_Oxidoreductases"/>
</dbReference>
<proteinExistence type="predicted"/>
<evidence type="ECO:0000313" key="4">
    <source>
        <dbReference type="EMBL" id="SEF13263.1"/>
    </source>
</evidence>
<organism evidence="4 5">
    <name type="scientific">Arthrobacter alpinus</name>
    <dbReference type="NCBI Taxonomy" id="656366"/>
    <lineage>
        <taxon>Bacteria</taxon>
        <taxon>Bacillati</taxon>
        <taxon>Actinomycetota</taxon>
        <taxon>Actinomycetes</taxon>
        <taxon>Micrococcales</taxon>
        <taxon>Micrococcaceae</taxon>
        <taxon>Arthrobacter</taxon>
    </lineage>
</organism>
<dbReference type="InterPro" id="IPR000683">
    <property type="entry name" value="Gfo/Idh/MocA-like_OxRdtase_N"/>
</dbReference>
<dbReference type="InterPro" id="IPR036291">
    <property type="entry name" value="NAD(P)-bd_dom_sf"/>
</dbReference>
<name>A0A1H5PHC1_9MICC</name>
<dbReference type="RefSeq" id="WP_074713814.1">
    <property type="nucleotide sequence ID" value="NZ_FNTV01000002.1"/>
</dbReference>
<keyword evidence="1" id="KW-0520">NAD</keyword>
<dbReference type="PANTHER" id="PTHR43377">
    <property type="entry name" value="BILIVERDIN REDUCTASE A"/>
    <property type="match status" value="1"/>
</dbReference>
<dbReference type="PANTHER" id="PTHR43377:SF1">
    <property type="entry name" value="BILIVERDIN REDUCTASE A"/>
    <property type="match status" value="1"/>
</dbReference>
<dbReference type="InterPro" id="IPR055170">
    <property type="entry name" value="GFO_IDH_MocA-like_dom"/>
</dbReference>
<feature type="domain" description="GFO/IDH/MocA-like oxidoreductase" evidence="3">
    <location>
        <begin position="124"/>
        <end position="243"/>
    </location>
</feature>
<accession>A0A1H5PHC1</accession>
<dbReference type="SUPFAM" id="SSF51735">
    <property type="entry name" value="NAD(P)-binding Rossmann-fold domains"/>
    <property type="match status" value="1"/>
</dbReference>
<reference evidence="4 5" key="1">
    <citation type="submission" date="2016-10" db="EMBL/GenBank/DDBJ databases">
        <authorList>
            <person name="de Groot N.N."/>
        </authorList>
    </citation>
    <scope>NUCLEOTIDE SEQUENCE [LARGE SCALE GENOMIC DNA]</scope>
    <source>
        <strain evidence="4 5">DSM 22274</strain>
    </source>
</reference>
<dbReference type="Proteomes" id="UP000182725">
    <property type="component" value="Unassembled WGS sequence"/>
</dbReference>
<gene>
    <name evidence="4" type="ORF">SAMN04489740_4352</name>
</gene>
<dbReference type="Pfam" id="PF22725">
    <property type="entry name" value="GFO_IDH_MocA_C3"/>
    <property type="match status" value="1"/>
</dbReference>
<dbReference type="AlphaFoldDB" id="A0A1H5PHC1"/>
<dbReference type="SUPFAM" id="SSF55347">
    <property type="entry name" value="Glyceraldehyde-3-phosphate dehydrogenase-like, C-terminal domain"/>
    <property type="match status" value="1"/>
</dbReference>